<keyword evidence="1" id="KW-0472">Membrane</keyword>
<gene>
    <name evidence="3" type="ORF">DI533_21105</name>
</gene>
<dbReference type="InterPro" id="IPR050445">
    <property type="entry name" value="Bact_polysacc_biosynth/exp"/>
</dbReference>
<dbReference type="GO" id="GO:0004713">
    <property type="term" value="F:protein tyrosine kinase activity"/>
    <property type="evidence" value="ECO:0007669"/>
    <property type="project" value="TreeGrafter"/>
</dbReference>
<proteinExistence type="predicted"/>
<dbReference type="Pfam" id="PF13807">
    <property type="entry name" value="GNVR"/>
    <property type="match status" value="1"/>
</dbReference>
<evidence type="ECO:0000313" key="3">
    <source>
        <dbReference type="EMBL" id="PZQ94883.1"/>
    </source>
</evidence>
<reference evidence="3 4" key="1">
    <citation type="submission" date="2017-08" db="EMBL/GenBank/DDBJ databases">
        <title>Infants hospitalized years apart are colonized by the same room-sourced microbial strains.</title>
        <authorList>
            <person name="Brooks B."/>
            <person name="Olm M.R."/>
            <person name="Firek B.A."/>
            <person name="Baker R."/>
            <person name="Thomas B.C."/>
            <person name="Morowitz M.J."/>
            <person name="Banfield J.F."/>
        </authorList>
    </citation>
    <scope>NUCLEOTIDE SEQUENCE [LARGE SCALE GENOMIC DNA]</scope>
    <source>
        <strain evidence="3">S2_003_000_R2_11</strain>
    </source>
</reference>
<dbReference type="Proteomes" id="UP000248975">
    <property type="component" value="Unassembled WGS sequence"/>
</dbReference>
<accession>A0A2W5TVV2</accession>
<keyword evidence="1" id="KW-1133">Transmembrane helix</keyword>
<evidence type="ECO:0000259" key="2">
    <source>
        <dbReference type="Pfam" id="PF13807"/>
    </source>
</evidence>
<protein>
    <submittedName>
        <fullName evidence="3">Lipopolysaccharide biosynthesis protein</fullName>
    </submittedName>
</protein>
<dbReference type="AlphaFoldDB" id="A0A2W5TVV2"/>
<dbReference type="InterPro" id="IPR032807">
    <property type="entry name" value="GNVR"/>
</dbReference>
<organism evidence="3 4">
    <name type="scientific">Cereibacter sphaeroides</name>
    <name type="common">Rhodobacter sphaeroides</name>
    <dbReference type="NCBI Taxonomy" id="1063"/>
    <lineage>
        <taxon>Bacteria</taxon>
        <taxon>Pseudomonadati</taxon>
        <taxon>Pseudomonadota</taxon>
        <taxon>Alphaproteobacteria</taxon>
        <taxon>Rhodobacterales</taxon>
        <taxon>Paracoccaceae</taxon>
        <taxon>Cereibacter</taxon>
    </lineage>
</organism>
<sequence length="515" mass="56589">MNFDFKFYLSRFLRRIHYFAVIAIAISALGISLAYILPPVYRAQATLLVESPQIPGDLAASTVEARIPETLRIVQQQLSTRANLLDMSRRLGIHGPQTSLTPDQIVADMRNRILIERKGAFVTVSFAAATAKLSADVTNDIVTQLLQQSVALRTAASGQTLEFFDQQVSRLNDDLARQSQKILTFKLANKDALPDSLDYRRARQGSQQERLLQIDRQLSSIEDRRTKLIDLYERTGQVATDAQAPRSPEEKKLQDVRRQLESALAVYTPQNPRVKVLQAQVQQLEAQVAAQLAAAGDDTSQLSPYELQLSDLDSQIAFQNTQKSEIQAELDSLKISIDDTPANAIQLDVLERDYRAIQTQYSQAIAAQAQAATGDRIEALSKGQRISVVEQAVVPGAPASPNRPLIAAGAVVAGVGLGAAVVLLLEVLNRSIQRPVDLSTRLGVQAFGSVPYIRTAREQMYRRSIISLALLVGLVGIPTTLYALHVYYLPLDLLVKQLLEKTGLVSLGATLGFWS</sequence>
<dbReference type="PANTHER" id="PTHR32309">
    <property type="entry name" value="TYROSINE-PROTEIN KINASE"/>
    <property type="match status" value="1"/>
</dbReference>
<dbReference type="PANTHER" id="PTHR32309:SF13">
    <property type="entry name" value="FERRIC ENTEROBACTIN TRANSPORT PROTEIN FEPE"/>
    <property type="match status" value="1"/>
</dbReference>
<comment type="caution">
    <text evidence="3">The sequence shown here is derived from an EMBL/GenBank/DDBJ whole genome shotgun (WGS) entry which is preliminary data.</text>
</comment>
<feature type="transmembrane region" description="Helical" evidence="1">
    <location>
        <begin position="465"/>
        <end position="488"/>
    </location>
</feature>
<dbReference type="EMBL" id="QFQS01000012">
    <property type="protein sequence ID" value="PZQ94883.1"/>
    <property type="molecule type" value="Genomic_DNA"/>
</dbReference>
<evidence type="ECO:0000313" key="4">
    <source>
        <dbReference type="Proteomes" id="UP000248975"/>
    </source>
</evidence>
<name>A0A2W5TVV2_CERSP</name>
<feature type="transmembrane region" description="Helical" evidence="1">
    <location>
        <begin position="405"/>
        <end position="425"/>
    </location>
</feature>
<evidence type="ECO:0000256" key="1">
    <source>
        <dbReference type="SAM" id="Phobius"/>
    </source>
</evidence>
<feature type="transmembrane region" description="Helical" evidence="1">
    <location>
        <begin position="16"/>
        <end position="37"/>
    </location>
</feature>
<dbReference type="GO" id="GO:0005886">
    <property type="term" value="C:plasma membrane"/>
    <property type="evidence" value="ECO:0007669"/>
    <property type="project" value="TreeGrafter"/>
</dbReference>
<keyword evidence="1" id="KW-0812">Transmembrane</keyword>
<feature type="domain" description="Tyrosine-protein kinase G-rich" evidence="2">
    <location>
        <begin position="350"/>
        <end position="424"/>
    </location>
</feature>